<dbReference type="RefSeq" id="WP_005669033.1">
    <property type="nucleotide sequence ID" value="NZ_DALZDZ010000001.1"/>
</dbReference>
<dbReference type="PANTHER" id="PTHR35891:SF3">
    <property type="entry name" value="THIOL:DISULFIDE INTERCHANGE PROTEIN DSBL"/>
    <property type="match status" value="1"/>
</dbReference>
<dbReference type="PIRSF" id="PIRSF001488">
    <property type="entry name" value="Tdi_protein"/>
    <property type="match status" value="1"/>
</dbReference>
<evidence type="ECO:0000256" key="8">
    <source>
        <dbReference type="PIRSR" id="PIRSR001488-1"/>
    </source>
</evidence>
<keyword evidence="6" id="KW-0676">Redox-active center</keyword>
<gene>
    <name evidence="9" type="ORF">LO55_21</name>
</gene>
<dbReference type="GO" id="GO:0042597">
    <property type="term" value="C:periplasmic space"/>
    <property type="evidence" value="ECO:0007669"/>
    <property type="project" value="UniProtKB-SubCell"/>
</dbReference>
<dbReference type="InterPro" id="IPR023205">
    <property type="entry name" value="DsbA/DsbL"/>
</dbReference>
<evidence type="ECO:0000256" key="6">
    <source>
        <dbReference type="ARBA" id="ARBA00023284"/>
    </source>
</evidence>
<dbReference type="EMBL" id="JRYB01000001">
    <property type="protein sequence ID" value="OIJ43806.1"/>
    <property type="molecule type" value="Genomic_DNA"/>
</dbReference>
<evidence type="ECO:0000256" key="4">
    <source>
        <dbReference type="ARBA" id="ARBA00022764"/>
    </source>
</evidence>
<dbReference type="PROSITE" id="PS51352">
    <property type="entry name" value="THIOREDOXIN_2"/>
    <property type="match status" value="1"/>
</dbReference>
<accession>A0A1S2NFD1</accession>
<dbReference type="Gene3D" id="3.40.30.10">
    <property type="entry name" value="Glutaredoxin"/>
    <property type="match status" value="1"/>
</dbReference>
<dbReference type="Pfam" id="PF01323">
    <property type="entry name" value="DSBA"/>
    <property type="match status" value="1"/>
</dbReference>
<comment type="similarity">
    <text evidence="2">Belongs to the thioredoxin family. DsbA subfamily.</text>
</comment>
<keyword evidence="3" id="KW-0732">Signal</keyword>
<evidence type="ECO:0000256" key="3">
    <source>
        <dbReference type="ARBA" id="ARBA00022729"/>
    </source>
</evidence>
<dbReference type="InterPro" id="IPR013766">
    <property type="entry name" value="Thioredoxin_domain"/>
</dbReference>
<feature type="disulfide bond" description="Redox-active" evidence="8">
    <location>
        <begin position="57"/>
        <end position="60"/>
    </location>
</feature>
<dbReference type="Proteomes" id="UP000180246">
    <property type="component" value="Unassembled WGS sequence"/>
</dbReference>
<evidence type="ECO:0000256" key="2">
    <source>
        <dbReference type="ARBA" id="ARBA00005791"/>
    </source>
</evidence>
<keyword evidence="4 7" id="KW-0574">Periplasm</keyword>
<evidence type="ECO:0000256" key="7">
    <source>
        <dbReference type="PIRNR" id="PIRNR001488"/>
    </source>
</evidence>
<name>A0A1S2NFD1_9BURK</name>
<sequence>MRTLRFALVAAALVAGFANASPTDPRVGAEYTVLATPQPTQTVGKKVEVVEFFAYHCGACNAFEPTLVNWVKKQGDNIVMRRIPLPFQGASDPEARLFLTLDAMGKLEQYHHRVFRAVHVERKRLMKDDDIIAWATANGLDKAKFMEAWNSFGVQTKLKRLPQIAEAYKASSTPTVVIDGKYVVSPATVAQSNKIQDMGQLMTATGQVLDALVAKAAKEK</sequence>
<dbReference type="CDD" id="cd03019">
    <property type="entry name" value="DsbA_DsbA"/>
    <property type="match status" value="1"/>
</dbReference>
<dbReference type="GO" id="GO:0016491">
    <property type="term" value="F:oxidoreductase activity"/>
    <property type="evidence" value="ECO:0007669"/>
    <property type="project" value="InterPro"/>
</dbReference>
<evidence type="ECO:0000256" key="5">
    <source>
        <dbReference type="ARBA" id="ARBA00023157"/>
    </source>
</evidence>
<comment type="caution">
    <text evidence="9">The sequence shown here is derived from an EMBL/GenBank/DDBJ whole genome shotgun (WGS) entry which is preliminary data.</text>
</comment>
<evidence type="ECO:0000313" key="9">
    <source>
        <dbReference type="EMBL" id="OIJ43806.1"/>
    </source>
</evidence>
<proteinExistence type="inferred from homology"/>
<dbReference type="InterPro" id="IPR001853">
    <property type="entry name" value="DSBA-like_thioredoxin_dom"/>
</dbReference>
<keyword evidence="5 7" id="KW-1015">Disulfide bond</keyword>
<evidence type="ECO:0000256" key="1">
    <source>
        <dbReference type="ARBA" id="ARBA00004418"/>
    </source>
</evidence>
<protein>
    <recommendedName>
        <fullName evidence="7">Thiol:disulfide interchange protein</fullName>
    </recommendedName>
</protein>
<comment type="subcellular location">
    <subcellularLocation>
        <location evidence="1 7">Periplasm</location>
    </subcellularLocation>
</comment>
<dbReference type="InterPro" id="IPR050824">
    <property type="entry name" value="Thiol_disulfide_DsbA"/>
</dbReference>
<dbReference type="AlphaFoldDB" id="A0A1S2NFD1"/>
<dbReference type="PANTHER" id="PTHR35891">
    <property type="entry name" value="THIOL:DISULFIDE INTERCHANGE PROTEIN DSBA"/>
    <property type="match status" value="1"/>
</dbReference>
<dbReference type="InterPro" id="IPR036249">
    <property type="entry name" value="Thioredoxin-like_sf"/>
</dbReference>
<organism evidence="9">
    <name type="scientific">Massilia timonae</name>
    <dbReference type="NCBI Taxonomy" id="47229"/>
    <lineage>
        <taxon>Bacteria</taxon>
        <taxon>Pseudomonadati</taxon>
        <taxon>Pseudomonadota</taxon>
        <taxon>Betaproteobacteria</taxon>
        <taxon>Burkholderiales</taxon>
        <taxon>Oxalobacteraceae</taxon>
        <taxon>Telluria group</taxon>
        <taxon>Massilia</taxon>
    </lineage>
</organism>
<dbReference type="SUPFAM" id="SSF52833">
    <property type="entry name" value="Thioredoxin-like"/>
    <property type="match status" value="1"/>
</dbReference>
<reference evidence="9" key="1">
    <citation type="submission" date="2014-10" db="EMBL/GenBank/DDBJ databases">
        <authorList>
            <person name="Seo M.-J."/>
            <person name="Seok Y.J."/>
            <person name="Cha I.-T."/>
        </authorList>
    </citation>
    <scope>NUCLEOTIDE SEQUENCE [LARGE SCALE GENOMIC DNA]</scope>
    <source>
        <strain evidence="9">NEU</strain>
    </source>
</reference>